<dbReference type="PANTHER" id="PTHR12300:SF162">
    <property type="entry name" value="HVA22-LIKE PROTEIN J"/>
    <property type="match status" value="1"/>
</dbReference>
<dbReference type="Pfam" id="PF03134">
    <property type="entry name" value="TB2_DP1_HVA22"/>
    <property type="match status" value="1"/>
</dbReference>
<evidence type="ECO:0000313" key="2">
    <source>
        <dbReference type="Proteomes" id="UP000189703"/>
    </source>
</evidence>
<comment type="subcellular location">
    <subcellularLocation>
        <location evidence="1">Membrane</location>
        <topology evidence="1">Multi-pass membrane protein</topology>
    </subcellularLocation>
</comment>
<name>A0A1U8AC37_NELNU</name>
<comment type="similarity">
    <text evidence="1">Belongs to the DP1 family.</text>
</comment>
<evidence type="ECO:0000313" key="3">
    <source>
        <dbReference type="RefSeq" id="XP_010262949.1"/>
    </source>
</evidence>
<dbReference type="OrthoDB" id="5913021at2759"/>
<dbReference type="PANTHER" id="PTHR12300">
    <property type="entry name" value="HVA22-LIKE PROTEINS"/>
    <property type="match status" value="1"/>
</dbReference>
<dbReference type="InterPro" id="IPR004345">
    <property type="entry name" value="TB2_DP1_HVA22"/>
</dbReference>
<dbReference type="AlphaFoldDB" id="A0A1U8AC37"/>
<dbReference type="KEGG" id="nnu:104601357"/>
<dbReference type="eggNOG" id="KOG1726">
    <property type="taxonomic scope" value="Eukaryota"/>
</dbReference>
<gene>
    <name evidence="3" type="primary">LOC104601357</name>
</gene>
<sequence>MYLGRLIDAYNCCIDVEKNEVRDPQLRRQLREWCEYWIAATLVDIFENFLDGLISSIPVRQKKLVILIFFCHPAFWRRRYILPPGMKHHGQHPPMLAWVFTVVRWLSDVSLAMRMLGVFTGHYTKVESNKTQMLDCKVLLRYVYPTYHYCTIVEKNKGEIEELRRWCQYWIIVTILGIFEHEYEKFISWLPMYDLLKLLFFISLSCPGAMGATTIYETLVAPFSRIKGKNLAYG</sequence>
<keyword evidence="2" id="KW-1185">Reference proteome</keyword>
<proteinExistence type="inferred from homology"/>
<organism evidence="2 3">
    <name type="scientific">Nelumbo nucifera</name>
    <name type="common">Sacred lotus</name>
    <dbReference type="NCBI Taxonomy" id="4432"/>
    <lineage>
        <taxon>Eukaryota</taxon>
        <taxon>Viridiplantae</taxon>
        <taxon>Streptophyta</taxon>
        <taxon>Embryophyta</taxon>
        <taxon>Tracheophyta</taxon>
        <taxon>Spermatophyta</taxon>
        <taxon>Magnoliopsida</taxon>
        <taxon>Proteales</taxon>
        <taxon>Nelumbonaceae</taxon>
        <taxon>Nelumbo</taxon>
    </lineage>
</organism>
<evidence type="ECO:0000256" key="1">
    <source>
        <dbReference type="RuleBase" id="RU362006"/>
    </source>
</evidence>
<accession>A0A1U8AC37</accession>
<dbReference type="RefSeq" id="XP_010262949.1">
    <property type="nucleotide sequence ID" value="XM_010264647.2"/>
</dbReference>
<dbReference type="GO" id="GO:0016020">
    <property type="term" value="C:membrane"/>
    <property type="evidence" value="ECO:0007669"/>
    <property type="project" value="UniProtKB-SubCell"/>
</dbReference>
<dbReference type="GeneID" id="104601357"/>
<dbReference type="Proteomes" id="UP000189703">
    <property type="component" value="Unplaced"/>
</dbReference>
<reference evidence="3" key="1">
    <citation type="submission" date="2025-08" db="UniProtKB">
        <authorList>
            <consortium name="RefSeq"/>
        </authorList>
    </citation>
    <scope>IDENTIFICATION</scope>
</reference>
<protein>
    <recommendedName>
        <fullName evidence="1">HVA22-like protein</fullName>
    </recommendedName>
</protein>